<sequence length="52" mass="5613">MINTAFSNFLPDVTLICFPVKTIGKSIANNGEKKKKKAAAKNTQNEKLTTSG</sequence>
<dbReference type="HOGENOM" id="CLU_3079359_0_0_6"/>
<accession>A0A076LV93</accession>
<protein>
    <submittedName>
        <fullName evidence="2">Uncharacterized protein</fullName>
    </submittedName>
</protein>
<dbReference type="KEGG" id="ete:ETEE_3954"/>
<proteinExistence type="predicted"/>
<feature type="compositionally biased region" description="Polar residues" evidence="1">
    <location>
        <begin position="42"/>
        <end position="52"/>
    </location>
</feature>
<evidence type="ECO:0000256" key="1">
    <source>
        <dbReference type="SAM" id="MobiDB-lite"/>
    </source>
</evidence>
<name>A0A076LV93_9GAMM</name>
<dbReference type="EMBL" id="CP006664">
    <property type="protein sequence ID" value="AIJ10363.1"/>
    <property type="molecule type" value="Genomic_DNA"/>
</dbReference>
<feature type="region of interest" description="Disordered" evidence="1">
    <location>
        <begin position="31"/>
        <end position="52"/>
    </location>
</feature>
<gene>
    <name evidence="2" type="ORF">ETEE_3954</name>
</gene>
<evidence type="ECO:0000313" key="3">
    <source>
        <dbReference type="Proteomes" id="UP000028681"/>
    </source>
</evidence>
<evidence type="ECO:0000313" key="2">
    <source>
        <dbReference type="EMBL" id="AIJ10363.1"/>
    </source>
</evidence>
<dbReference type="Proteomes" id="UP000028681">
    <property type="component" value="Chromosome"/>
</dbReference>
<organism evidence="2 3">
    <name type="scientific">Edwardsiella anguillarum ET080813</name>
    <dbReference type="NCBI Taxonomy" id="667120"/>
    <lineage>
        <taxon>Bacteria</taxon>
        <taxon>Pseudomonadati</taxon>
        <taxon>Pseudomonadota</taxon>
        <taxon>Gammaproteobacteria</taxon>
        <taxon>Enterobacterales</taxon>
        <taxon>Hafniaceae</taxon>
        <taxon>Edwardsiella</taxon>
    </lineage>
</organism>
<dbReference type="AlphaFoldDB" id="A0A076LV93"/>
<reference evidence="2 3" key="1">
    <citation type="journal article" date="2012" name="PLoS ONE">
        <title>Edwardsiella comparative phylogenomics reveal the new intra/inter-species taxonomic relationships, virulence evolution and niche adaptation mechanisms.</title>
        <authorList>
            <person name="Yang M."/>
            <person name="Lv Y."/>
            <person name="Xiao J."/>
            <person name="Wu H."/>
            <person name="Zheng H."/>
            <person name="Liu Q."/>
            <person name="Zhang Y."/>
            <person name="Wang Q."/>
        </authorList>
    </citation>
    <scope>NUCLEOTIDE SEQUENCE [LARGE SCALE GENOMIC DNA]</scope>
    <source>
        <strain evidence="3">080813</strain>
    </source>
</reference>